<reference evidence="2 3" key="1">
    <citation type="submission" date="2020-11" db="EMBL/GenBank/DDBJ databases">
        <title>Algicoccus daihaiensis sp.nov., isolated from Daihai Lake in Inner Mongolia.</title>
        <authorList>
            <person name="Kai J."/>
        </authorList>
    </citation>
    <scope>NUCLEOTIDE SEQUENCE [LARGE SCALE GENOMIC DNA]</scope>
    <source>
        <strain evidence="3">f23</strain>
    </source>
</reference>
<dbReference type="SUPFAM" id="SSF88697">
    <property type="entry name" value="PUA domain-like"/>
    <property type="match status" value="1"/>
</dbReference>
<proteinExistence type="predicted"/>
<dbReference type="InterPro" id="IPR015947">
    <property type="entry name" value="PUA-like_sf"/>
</dbReference>
<keyword evidence="3" id="KW-1185">Reference proteome</keyword>
<dbReference type="InterPro" id="IPR003111">
    <property type="entry name" value="Lon_prtase_N"/>
</dbReference>
<dbReference type="Gene3D" id="2.30.130.40">
    <property type="entry name" value="LON domain-like"/>
    <property type="match status" value="1"/>
</dbReference>
<gene>
    <name evidence="2" type="ORF">DHf2319_06030</name>
</gene>
<dbReference type="EMBL" id="CP063982">
    <property type="protein sequence ID" value="UOD51386.1"/>
    <property type="molecule type" value="Genomic_DNA"/>
</dbReference>
<protein>
    <submittedName>
        <fullName evidence="2">LON peptidase substrate-binding domain-containing protein</fullName>
    </submittedName>
</protein>
<feature type="domain" description="Lon N-terminal" evidence="1">
    <location>
        <begin position="1"/>
        <end position="199"/>
    </location>
</feature>
<dbReference type="Gene3D" id="1.10.4060.10">
    <property type="entry name" value="BPP1347 like domain"/>
    <property type="match status" value="1"/>
</dbReference>
<dbReference type="InterPro" id="IPR046336">
    <property type="entry name" value="Lon_prtase_N_sf"/>
</dbReference>
<organism evidence="2 3">
    <name type="scientific">Orrella daihaiensis</name>
    <dbReference type="NCBI Taxonomy" id="2782176"/>
    <lineage>
        <taxon>Bacteria</taxon>
        <taxon>Pseudomonadati</taxon>
        <taxon>Pseudomonadota</taxon>
        <taxon>Betaproteobacteria</taxon>
        <taxon>Burkholderiales</taxon>
        <taxon>Alcaligenaceae</taxon>
        <taxon>Orrella</taxon>
    </lineage>
</organism>
<dbReference type="Pfam" id="PF02190">
    <property type="entry name" value="LON_substr_bdg"/>
    <property type="match status" value="1"/>
</dbReference>
<name>A0ABY4AP35_9BURK</name>
<dbReference type="Proteomes" id="UP000831607">
    <property type="component" value="Chromosome"/>
</dbReference>
<dbReference type="RefSeq" id="WP_243479850.1">
    <property type="nucleotide sequence ID" value="NZ_CP063982.1"/>
</dbReference>
<dbReference type="PANTHER" id="PTHR46732">
    <property type="entry name" value="ATP-DEPENDENT PROTEASE LA (LON) DOMAIN PROTEIN"/>
    <property type="match status" value="1"/>
</dbReference>
<evidence type="ECO:0000313" key="3">
    <source>
        <dbReference type="Proteomes" id="UP000831607"/>
    </source>
</evidence>
<dbReference type="SMART" id="SM00464">
    <property type="entry name" value="LON"/>
    <property type="match status" value="1"/>
</dbReference>
<dbReference type="PANTHER" id="PTHR46732:SF8">
    <property type="entry name" value="ATP-DEPENDENT PROTEASE LA (LON) DOMAIN PROTEIN"/>
    <property type="match status" value="1"/>
</dbReference>
<evidence type="ECO:0000313" key="2">
    <source>
        <dbReference type="EMBL" id="UOD51386.1"/>
    </source>
</evidence>
<accession>A0ABY4AP35</accession>
<evidence type="ECO:0000259" key="1">
    <source>
        <dbReference type="PROSITE" id="PS51787"/>
    </source>
</evidence>
<sequence>MPTVNIPLFPLSSPLFPDSRMPLRIFEVRYLHMIKQCQKDSEPFGVVALRAGGEVQRPGVDESTYSIGCLAHLTDLIEVQPGLLMIDTTGGKRFHIEASERGAYGLWHGRVSLLDEDMAVDIPPDLQPLADKLGALIADAQKQGLEKQLPLTRPYRLDECGWVANQWATLLNIDTVIKVDLLSEEDPLARLTKVKLLLS</sequence>
<dbReference type="PROSITE" id="PS51787">
    <property type="entry name" value="LON_N"/>
    <property type="match status" value="1"/>
</dbReference>